<dbReference type="InterPro" id="IPR017923">
    <property type="entry name" value="TFIIS_N"/>
</dbReference>
<evidence type="ECO:0000313" key="5">
    <source>
        <dbReference type="WBParaSite" id="OFLC_0000042001-mRNA-1"/>
    </source>
</evidence>
<keyword evidence="4" id="KW-1185">Reference proteome</keyword>
<dbReference type="InterPro" id="IPR035441">
    <property type="entry name" value="TFIIS/LEDGF_dom_sf"/>
</dbReference>
<gene>
    <name evidence="3" type="ORF">OFLC_LOCUS421</name>
</gene>
<sequence>MPENEPIRRFVPLPTQFLQEEEPSDIDEDDDEQNAEYNQPLAHFQHTGIRSALTSTQDHHVQPFSSGRGISSSTFYGISQRNLNHGQNRGVAEDMPSGQTLRNYIGRPIPKNDDCSQNSYDYQEVFEDPHQLIPSYHEYSITNSPTHSYSPTSGDSAGMPEYFVPRGASTVVRSGGLGYGSHAAEQGDTIYCESQQRLQEPKVISNESNRVGNRNLPTFYINLNRYLNRTKCAGIIPGLCKMEKCIYTVVGHTVEGQPIYALQSVRTQDRPRLHQGSLYRVMENSTQPRYVFLRQQVGSACRTQRDGGDINSSSNENYRAVAREIVAKALEDKRQKQQFSQESQPSSSGISSVAGKTKKKLMTPDDGETEKISGSTIAAQVAAIQRFSTPLGWKQMGSWLKTAETNEDWNPNVHKQFYLVDIFKANLTLELLQSNDTPKFVRKLSKTCPDQDVRKISSDLVIRWKRLVSAPSHQVPEELKKVGSAKRKTPHPASGNASKIKVKKNNLDSAKTVEKEAELDGNKQKDFSGNKAELNKKSPTAEFSEKSDAASTKAEKPIKASSSKSNKVEKTEKSSESSKPASNKLNEFNMFEKLGEERKEKKRRPKTAKTYTSKFRSTGTVWSSIISVLSGNCLVNCR</sequence>
<protein>
    <submittedName>
        <fullName evidence="5">TFIIS N-terminal domain-containing protein</fullName>
    </submittedName>
</protein>
<dbReference type="Pfam" id="PF08711">
    <property type="entry name" value="Med26"/>
    <property type="match status" value="1"/>
</dbReference>
<evidence type="ECO:0000313" key="3">
    <source>
        <dbReference type="EMBL" id="VDO25733.1"/>
    </source>
</evidence>
<dbReference type="GO" id="GO:0008157">
    <property type="term" value="F:protein phosphatase 1 binding"/>
    <property type="evidence" value="ECO:0007669"/>
    <property type="project" value="TreeGrafter"/>
</dbReference>
<dbReference type="PANTHER" id="PTHR46557">
    <property type="entry name" value="SERINE/THREONINE-PROTEIN PHOSPHATASE 1 REGULATORY SUBUNIT 10-RELATED"/>
    <property type="match status" value="1"/>
</dbReference>
<feature type="domain" description="TFIIS N-terminal" evidence="2">
    <location>
        <begin position="424"/>
        <end position="468"/>
    </location>
</feature>
<feature type="compositionally biased region" description="Low complexity" evidence="1">
    <location>
        <begin position="337"/>
        <end position="352"/>
    </location>
</feature>
<proteinExistence type="predicted"/>
<accession>A0A183GYW1</accession>
<reference evidence="5" key="1">
    <citation type="submission" date="2016-06" db="UniProtKB">
        <authorList>
            <consortium name="WormBaseParasite"/>
        </authorList>
    </citation>
    <scope>IDENTIFICATION</scope>
</reference>
<dbReference type="STRING" id="387005.A0A183GYW1"/>
<reference evidence="3 4" key="2">
    <citation type="submission" date="2018-11" db="EMBL/GenBank/DDBJ databases">
        <authorList>
            <consortium name="Pathogen Informatics"/>
        </authorList>
    </citation>
    <scope>NUCLEOTIDE SEQUENCE [LARGE SCALE GENOMIC DNA]</scope>
</reference>
<dbReference type="GO" id="GO:0072357">
    <property type="term" value="C:PTW/PP1 phosphatase complex"/>
    <property type="evidence" value="ECO:0007669"/>
    <property type="project" value="TreeGrafter"/>
</dbReference>
<dbReference type="AlphaFoldDB" id="A0A183GYW1"/>
<feature type="compositionally biased region" description="Acidic residues" evidence="1">
    <location>
        <begin position="19"/>
        <end position="32"/>
    </location>
</feature>
<name>A0A183GYW1_9BILA</name>
<feature type="compositionally biased region" description="Basic and acidic residues" evidence="1">
    <location>
        <begin position="511"/>
        <end position="536"/>
    </location>
</feature>
<evidence type="ECO:0000259" key="2">
    <source>
        <dbReference type="Pfam" id="PF08711"/>
    </source>
</evidence>
<feature type="compositionally biased region" description="Basic and acidic residues" evidence="1">
    <location>
        <begin position="566"/>
        <end position="576"/>
    </location>
</feature>
<dbReference type="EMBL" id="UZAJ01000135">
    <property type="protein sequence ID" value="VDO25733.1"/>
    <property type="molecule type" value="Genomic_DNA"/>
</dbReference>
<evidence type="ECO:0000256" key="1">
    <source>
        <dbReference type="SAM" id="MobiDB-lite"/>
    </source>
</evidence>
<dbReference type="WBParaSite" id="OFLC_0000042001-mRNA-1">
    <property type="protein sequence ID" value="OFLC_0000042001-mRNA-1"/>
    <property type="gene ID" value="OFLC_0000042001"/>
</dbReference>
<dbReference type="SUPFAM" id="SSF47676">
    <property type="entry name" value="Conserved domain common to transcription factors TFIIS, elongin A, CRSP70"/>
    <property type="match status" value="1"/>
</dbReference>
<feature type="compositionally biased region" description="Basic and acidic residues" evidence="1">
    <location>
        <begin position="543"/>
        <end position="558"/>
    </location>
</feature>
<dbReference type="PANTHER" id="PTHR46557:SF1">
    <property type="entry name" value="SERINE_THREONINE-PROTEIN PHOSPHATASE 1 REGULATORY SUBUNIT 10"/>
    <property type="match status" value="1"/>
</dbReference>
<dbReference type="GO" id="GO:0000785">
    <property type="term" value="C:chromatin"/>
    <property type="evidence" value="ECO:0007669"/>
    <property type="project" value="TreeGrafter"/>
</dbReference>
<feature type="region of interest" description="Disordered" evidence="1">
    <location>
        <begin position="333"/>
        <end position="373"/>
    </location>
</feature>
<dbReference type="Gene3D" id="1.20.930.10">
    <property type="entry name" value="Conserved domain common to transcription factors TFIIS, elongin A, CRSP70"/>
    <property type="match status" value="1"/>
</dbReference>
<feature type="region of interest" description="Disordered" evidence="1">
    <location>
        <begin position="475"/>
        <end position="611"/>
    </location>
</feature>
<organism evidence="5">
    <name type="scientific">Onchocerca flexuosa</name>
    <dbReference type="NCBI Taxonomy" id="387005"/>
    <lineage>
        <taxon>Eukaryota</taxon>
        <taxon>Metazoa</taxon>
        <taxon>Ecdysozoa</taxon>
        <taxon>Nematoda</taxon>
        <taxon>Chromadorea</taxon>
        <taxon>Rhabditida</taxon>
        <taxon>Spirurina</taxon>
        <taxon>Spiruromorpha</taxon>
        <taxon>Filarioidea</taxon>
        <taxon>Onchocercidae</taxon>
        <taxon>Onchocerca</taxon>
    </lineage>
</organism>
<feature type="region of interest" description="Disordered" evidence="1">
    <location>
        <begin position="1"/>
        <end position="32"/>
    </location>
</feature>
<evidence type="ECO:0000313" key="4">
    <source>
        <dbReference type="Proteomes" id="UP000267606"/>
    </source>
</evidence>
<dbReference type="Proteomes" id="UP000267606">
    <property type="component" value="Unassembled WGS sequence"/>
</dbReference>